<feature type="signal peptide" evidence="2">
    <location>
        <begin position="1"/>
        <end position="25"/>
    </location>
</feature>
<evidence type="ECO:0000313" key="3">
    <source>
        <dbReference type="EMBL" id="RCK25124.1"/>
    </source>
</evidence>
<sequence length="318" mass="35967">MAYARMLVVLVISALFGTIGTHAQSAPNVSPANSRSQTDQIKTSALPDIRVPMDTSSKFCKGRVSWEDYSEYHMDLLRLAVRLSNANTKITPVCMDYPTEARRISMLQTGDQINTVFFGANNEREEKLLAAYVPIYLGTTGLRLFMLRAQSIDALDSVRTLDHLRTFSMGQGLGWPDSEILINNGFNVILGRYKTLHRMLSAERFDLYPRAYWQIAGEWSWMHEQAPGIVIHPGIALYYPLPIYFFVSPNYPELHEAIETGLKRAHSNGMMLDLIRSHFQTAPSFNQISLSDLHVLRIPNSQLSARSHEALRTYGLLD</sequence>
<dbReference type="AlphaFoldDB" id="A0A367VIT8"/>
<dbReference type="Proteomes" id="UP000253061">
    <property type="component" value="Unassembled WGS sequence"/>
</dbReference>
<feature type="region of interest" description="Disordered" evidence="1">
    <location>
        <begin position="24"/>
        <end position="45"/>
    </location>
</feature>
<protein>
    <recommendedName>
        <fullName evidence="5">Solute-binding protein family 3/N-terminal domain-containing protein</fullName>
    </recommendedName>
</protein>
<organism evidence="3 4">
    <name type="scientific">Thalassospira profundimaris</name>
    <dbReference type="NCBI Taxonomy" id="502049"/>
    <lineage>
        <taxon>Bacteria</taxon>
        <taxon>Pseudomonadati</taxon>
        <taxon>Pseudomonadota</taxon>
        <taxon>Alphaproteobacteria</taxon>
        <taxon>Rhodospirillales</taxon>
        <taxon>Thalassospiraceae</taxon>
        <taxon>Thalassospira</taxon>
    </lineage>
</organism>
<feature type="chain" id="PRO_5016653723" description="Solute-binding protein family 3/N-terminal domain-containing protein" evidence="2">
    <location>
        <begin position="26"/>
        <end position="318"/>
    </location>
</feature>
<name>A0A367VIT8_9PROT</name>
<reference evidence="3 4" key="1">
    <citation type="submission" date="2014-07" db="EMBL/GenBank/DDBJ databases">
        <title>Draft genome sequence of Thalassospira profundimaris R8-17.</title>
        <authorList>
            <person name="Lai Q."/>
            <person name="Shao Z."/>
        </authorList>
    </citation>
    <scope>NUCLEOTIDE SEQUENCE [LARGE SCALE GENOMIC DNA]</scope>
    <source>
        <strain evidence="3 4">R8-17</strain>
    </source>
</reference>
<evidence type="ECO:0008006" key="5">
    <source>
        <dbReference type="Google" id="ProtNLM"/>
    </source>
</evidence>
<evidence type="ECO:0000256" key="2">
    <source>
        <dbReference type="SAM" id="SignalP"/>
    </source>
</evidence>
<comment type="caution">
    <text evidence="3">The sequence shown here is derived from an EMBL/GenBank/DDBJ whole genome shotgun (WGS) entry which is preliminary data.</text>
</comment>
<evidence type="ECO:0000313" key="4">
    <source>
        <dbReference type="Proteomes" id="UP000253061"/>
    </source>
</evidence>
<feature type="compositionally biased region" description="Polar residues" evidence="1">
    <location>
        <begin position="24"/>
        <end position="43"/>
    </location>
</feature>
<dbReference type="RefSeq" id="WP_062956769.1">
    <property type="nucleotide sequence ID" value="NZ_JPWB01000001.1"/>
</dbReference>
<dbReference type="SUPFAM" id="SSF53850">
    <property type="entry name" value="Periplasmic binding protein-like II"/>
    <property type="match status" value="1"/>
</dbReference>
<accession>A0A367VIT8</accession>
<gene>
    <name evidence="3" type="ORF">TH6_00360</name>
</gene>
<proteinExistence type="predicted"/>
<keyword evidence="2" id="KW-0732">Signal</keyword>
<dbReference type="EMBL" id="JPWB01000001">
    <property type="protein sequence ID" value="RCK25124.1"/>
    <property type="molecule type" value="Genomic_DNA"/>
</dbReference>
<evidence type="ECO:0000256" key="1">
    <source>
        <dbReference type="SAM" id="MobiDB-lite"/>
    </source>
</evidence>